<evidence type="ECO:0000256" key="1">
    <source>
        <dbReference type="ARBA" id="ARBA00001974"/>
    </source>
</evidence>
<feature type="transmembrane region" description="Helical" evidence="10">
    <location>
        <begin position="418"/>
        <end position="441"/>
    </location>
</feature>
<dbReference type="GO" id="GO:0005789">
    <property type="term" value="C:endoplasmic reticulum membrane"/>
    <property type="evidence" value="ECO:0007669"/>
    <property type="project" value="UniProtKB-SubCell"/>
</dbReference>
<keyword evidence="5 10" id="KW-0285">Flavoprotein</keyword>
<dbReference type="Pfam" id="PF08491">
    <property type="entry name" value="SE"/>
    <property type="match status" value="1"/>
</dbReference>
<name>A0A9P4NPK3_9PEZI</name>
<dbReference type="InterPro" id="IPR036188">
    <property type="entry name" value="FAD/NAD-bd_sf"/>
</dbReference>
<reference evidence="12" key="1">
    <citation type="journal article" date="2020" name="Stud. Mycol.">
        <title>101 Dothideomycetes genomes: a test case for predicting lifestyles and emergence of pathogens.</title>
        <authorList>
            <person name="Haridas S."/>
            <person name="Albert R."/>
            <person name="Binder M."/>
            <person name="Bloem J."/>
            <person name="Labutti K."/>
            <person name="Salamov A."/>
            <person name="Andreopoulos B."/>
            <person name="Baker S."/>
            <person name="Barry K."/>
            <person name="Bills G."/>
            <person name="Bluhm B."/>
            <person name="Cannon C."/>
            <person name="Castanera R."/>
            <person name="Culley D."/>
            <person name="Daum C."/>
            <person name="Ezra D."/>
            <person name="Gonzalez J."/>
            <person name="Henrissat B."/>
            <person name="Kuo A."/>
            <person name="Liang C."/>
            <person name="Lipzen A."/>
            <person name="Lutzoni F."/>
            <person name="Magnuson J."/>
            <person name="Mondo S."/>
            <person name="Nolan M."/>
            <person name="Ohm R."/>
            <person name="Pangilinan J."/>
            <person name="Park H.-J."/>
            <person name="Ramirez L."/>
            <person name="Alfaro M."/>
            <person name="Sun H."/>
            <person name="Tritt A."/>
            <person name="Yoshinaga Y."/>
            <person name="Zwiers L.-H."/>
            <person name="Turgeon B."/>
            <person name="Goodwin S."/>
            <person name="Spatafora J."/>
            <person name="Crous P."/>
            <person name="Grigoriev I."/>
        </authorList>
    </citation>
    <scope>NUCLEOTIDE SEQUENCE</scope>
    <source>
        <strain evidence="12">CBS 130266</strain>
    </source>
</reference>
<dbReference type="SUPFAM" id="SSF51905">
    <property type="entry name" value="FAD/NAD(P)-binding domain"/>
    <property type="match status" value="1"/>
</dbReference>
<keyword evidence="7" id="KW-0492">Microsome</keyword>
<evidence type="ECO:0000256" key="6">
    <source>
        <dbReference type="ARBA" id="ARBA00022827"/>
    </source>
</evidence>
<dbReference type="Proteomes" id="UP000800235">
    <property type="component" value="Unassembled WGS sequence"/>
</dbReference>
<evidence type="ECO:0000259" key="11">
    <source>
        <dbReference type="Pfam" id="PF08491"/>
    </source>
</evidence>
<dbReference type="PANTHER" id="PTHR10835:SF0">
    <property type="entry name" value="SQUALENE MONOOXYGENASE"/>
    <property type="match status" value="1"/>
</dbReference>
<comment type="cofactor">
    <cofactor evidence="1 10">
        <name>FAD</name>
        <dbReference type="ChEBI" id="CHEBI:57692"/>
    </cofactor>
</comment>
<comment type="caution">
    <text evidence="12">The sequence shown here is derived from an EMBL/GenBank/DDBJ whole genome shotgun (WGS) entry which is preliminary data.</text>
</comment>
<keyword evidence="10" id="KW-0812">Transmembrane</keyword>
<proteinExistence type="inferred from homology"/>
<dbReference type="EC" id="1.14.14.17" evidence="4 10"/>
<keyword evidence="13" id="KW-1185">Reference proteome</keyword>
<evidence type="ECO:0000313" key="12">
    <source>
        <dbReference type="EMBL" id="KAF2429063.1"/>
    </source>
</evidence>
<dbReference type="EMBL" id="MU007050">
    <property type="protein sequence ID" value="KAF2429063.1"/>
    <property type="molecule type" value="Genomic_DNA"/>
</dbReference>
<dbReference type="AlphaFoldDB" id="A0A9P4NPK3"/>
<comment type="function">
    <text evidence="10">Catalyzes the stereospecific oxidation of squalene to (S)-2,3-epoxysqualene, and is considered to be a rate-limiting enzyme in steroid biosynthesis.</text>
</comment>
<feature type="domain" description="Squalene epoxidase" evidence="11">
    <location>
        <begin position="147"/>
        <end position="419"/>
    </location>
</feature>
<accession>A0A9P4NPK3</accession>
<evidence type="ECO:0000256" key="5">
    <source>
        <dbReference type="ARBA" id="ARBA00022630"/>
    </source>
</evidence>
<feature type="transmembrane region" description="Helical" evidence="10">
    <location>
        <begin position="381"/>
        <end position="406"/>
    </location>
</feature>
<keyword evidence="9 10" id="KW-0472">Membrane</keyword>
<evidence type="ECO:0000256" key="8">
    <source>
        <dbReference type="ARBA" id="ARBA00023002"/>
    </source>
</evidence>
<dbReference type="PANTHER" id="PTHR10835">
    <property type="entry name" value="SQUALENE MONOOXYGENASE"/>
    <property type="match status" value="1"/>
</dbReference>
<evidence type="ECO:0000313" key="13">
    <source>
        <dbReference type="Proteomes" id="UP000800235"/>
    </source>
</evidence>
<evidence type="ECO:0000256" key="3">
    <source>
        <dbReference type="ARBA" id="ARBA00008802"/>
    </source>
</evidence>
<dbReference type="OrthoDB" id="1678617at2759"/>
<evidence type="ECO:0000256" key="10">
    <source>
        <dbReference type="RuleBase" id="RU367121"/>
    </source>
</evidence>
<keyword evidence="10" id="KW-0256">Endoplasmic reticulum</keyword>
<evidence type="ECO:0000256" key="7">
    <source>
        <dbReference type="ARBA" id="ARBA00022848"/>
    </source>
</evidence>
<keyword evidence="12" id="KW-0503">Monooxygenase</keyword>
<keyword evidence="8 10" id="KW-0560">Oxidoreductase</keyword>
<comment type="similarity">
    <text evidence="3 10">Belongs to the squalene monooxygenase family.</text>
</comment>
<feature type="transmembrane region" description="Helical" evidence="10">
    <location>
        <begin position="338"/>
        <end position="361"/>
    </location>
</feature>
<dbReference type="GO" id="GO:0006696">
    <property type="term" value="P:ergosterol biosynthetic process"/>
    <property type="evidence" value="ECO:0007669"/>
    <property type="project" value="TreeGrafter"/>
</dbReference>
<sequence length="449" mass="49697">METCEEQILQSNTSAIELRNEADVIIVGAGVFGSAMATTLARQSRSVLLLERDLAEPNRIVGELMQPGGVEAPETLDLDSCLDGIDAIPVRGEGRSFHHGRFIQNLKAVARAQPNIRLIETEVSEAIYDDTNLQVVGVRDKRKGSYFAPLTIVADGFNSRFRKRYLNLKPTCASSFWALELKDSPLQYPEHGHVFLTGSSLILSYQIGTHETRVLIDVPQSLNIRTPSQVKAQIQNNVLPTLPLDLRESIQKALAETGLKSMPSSFLPTSSNRVPGLLIVGDAMNMRHPLTGGGMMVALNDACHLRSLLSPFITPNFGDTKLVSKQVRRFHWQRKRSASVVNVLAGALYALFAAEDIYFVALQRGCFEYFLQGGACTDGPAGLLAGLIKNPFVLFSHFFSVAWLSIRLHLSLQPAHRLPYLLFECGMIWLTACTVLFPLLASEMRDLWY</sequence>
<dbReference type="GO" id="GO:0050660">
    <property type="term" value="F:flavin adenine dinucleotide binding"/>
    <property type="evidence" value="ECO:0007669"/>
    <property type="project" value="UniProtKB-UniRule"/>
</dbReference>
<dbReference type="Gene3D" id="3.50.50.60">
    <property type="entry name" value="FAD/NAD(P)-binding domain"/>
    <property type="match status" value="1"/>
</dbReference>
<keyword evidence="6 10" id="KW-0274">FAD</keyword>
<evidence type="ECO:0000256" key="2">
    <source>
        <dbReference type="ARBA" id="ARBA00004154"/>
    </source>
</evidence>
<evidence type="ECO:0000256" key="9">
    <source>
        <dbReference type="ARBA" id="ARBA00023136"/>
    </source>
</evidence>
<comment type="subcellular location">
    <subcellularLocation>
        <location evidence="10">Endoplasmic reticulum membrane</location>
        <topology evidence="10">Multi-pass membrane protein</topology>
    </subcellularLocation>
    <subcellularLocation>
        <location evidence="2">Microsome membrane</location>
        <topology evidence="2">Multi-pass membrane protein</topology>
    </subcellularLocation>
</comment>
<dbReference type="PRINTS" id="PR00420">
    <property type="entry name" value="RNGMNOXGNASE"/>
</dbReference>
<gene>
    <name evidence="12" type="ORF">EJ08DRAFT_688522</name>
</gene>
<dbReference type="InterPro" id="IPR040125">
    <property type="entry name" value="Squalene_monox"/>
</dbReference>
<keyword evidence="10" id="KW-1133">Transmembrane helix</keyword>
<evidence type="ECO:0000256" key="4">
    <source>
        <dbReference type="ARBA" id="ARBA00012312"/>
    </source>
</evidence>
<dbReference type="InterPro" id="IPR013698">
    <property type="entry name" value="Squalene_epoxidase"/>
</dbReference>
<dbReference type="Pfam" id="PF13450">
    <property type="entry name" value="NAD_binding_8"/>
    <property type="match status" value="1"/>
</dbReference>
<comment type="catalytic activity">
    <reaction evidence="10">
        <text>squalene + reduced [NADPH--hemoprotein reductase] + O2 = (S)-2,3-epoxysqualene + oxidized [NADPH--hemoprotein reductase] + H2O + H(+)</text>
        <dbReference type="Rhea" id="RHEA:25282"/>
        <dbReference type="Rhea" id="RHEA-COMP:11964"/>
        <dbReference type="Rhea" id="RHEA-COMP:11965"/>
        <dbReference type="ChEBI" id="CHEBI:15377"/>
        <dbReference type="ChEBI" id="CHEBI:15378"/>
        <dbReference type="ChEBI" id="CHEBI:15379"/>
        <dbReference type="ChEBI" id="CHEBI:15440"/>
        <dbReference type="ChEBI" id="CHEBI:15441"/>
        <dbReference type="ChEBI" id="CHEBI:57618"/>
        <dbReference type="ChEBI" id="CHEBI:58210"/>
        <dbReference type="EC" id="1.14.14.17"/>
    </reaction>
</comment>
<dbReference type="GO" id="GO:0004506">
    <property type="term" value="F:squalene monooxygenase activity"/>
    <property type="evidence" value="ECO:0007669"/>
    <property type="project" value="UniProtKB-UniRule"/>
</dbReference>
<organism evidence="12 13">
    <name type="scientific">Tothia fuscella</name>
    <dbReference type="NCBI Taxonomy" id="1048955"/>
    <lineage>
        <taxon>Eukaryota</taxon>
        <taxon>Fungi</taxon>
        <taxon>Dikarya</taxon>
        <taxon>Ascomycota</taxon>
        <taxon>Pezizomycotina</taxon>
        <taxon>Dothideomycetes</taxon>
        <taxon>Pleosporomycetidae</taxon>
        <taxon>Venturiales</taxon>
        <taxon>Cylindrosympodiaceae</taxon>
        <taxon>Tothia</taxon>
    </lineage>
</organism>
<protein>
    <recommendedName>
        <fullName evidence="4 10">Squalene monooxygenase</fullName>
        <ecNumber evidence="4 10">1.14.14.17</ecNumber>
    </recommendedName>
</protein>